<evidence type="ECO:0000313" key="12">
    <source>
        <dbReference type="Proteomes" id="UP000800041"/>
    </source>
</evidence>
<keyword evidence="3 9" id="KW-0031">Aminopeptidase</keyword>
<dbReference type="CDD" id="cd05658">
    <property type="entry name" value="M18_DAP"/>
    <property type="match status" value="1"/>
</dbReference>
<evidence type="ECO:0000256" key="2">
    <source>
        <dbReference type="ARBA" id="ARBA00008290"/>
    </source>
</evidence>
<evidence type="ECO:0000256" key="5">
    <source>
        <dbReference type="ARBA" id="ARBA00022723"/>
    </source>
</evidence>
<dbReference type="InterPro" id="IPR023358">
    <property type="entry name" value="Peptidase_M18_dom2"/>
</dbReference>
<evidence type="ECO:0000256" key="7">
    <source>
        <dbReference type="ARBA" id="ARBA00022833"/>
    </source>
</evidence>
<dbReference type="Proteomes" id="UP000800041">
    <property type="component" value="Unassembled WGS sequence"/>
</dbReference>
<organism evidence="11 12">
    <name type="scientific">Aulographum hederae CBS 113979</name>
    <dbReference type="NCBI Taxonomy" id="1176131"/>
    <lineage>
        <taxon>Eukaryota</taxon>
        <taxon>Fungi</taxon>
        <taxon>Dikarya</taxon>
        <taxon>Ascomycota</taxon>
        <taxon>Pezizomycotina</taxon>
        <taxon>Dothideomycetes</taxon>
        <taxon>Pleosporomycetidae</taxon>
        <taxon>Aulographales</taxon>
        <taxon>Aulographaceae</taxon>
    </lineage>
</organism>
<sequence length="553" mass="59601">MSNPLPPFPDPYNDAVRQQIRAFQSAQRAATTEPASASSSNLRTSSSEPRYNFDAFNSAQASLSPQIVGSTPSPSTVRHDNTREKSALSYAEPFCNFLTENPTVFHAVSALAKDLEAAGFSKLSERDTWKLKTGGKYYVERNGSSMIAFAVGEQFEPGNGAAILAGHVDALTAKLKPVPRLRTKAGYVQLGVAPYAGALNSTWWDRDLGVGGRVLVKESGKIVTKLVKLGWPIARIPTLAPHFGAAAQGPFNQETQMVPIIGLDDSETEVVGEEEWNATLLSQGEKGGFVSTQPERLVKAIAKELGIDDYSTIVNWELELFDTQPATTGGLDKEFIFAGRIDDKLCSWSALQALINNTSSSTASSSSLIQTVGLFDDEEIGSLLRQGARSNFLSTVLSRVTQSFSPFNLQDIPRMLANSFLVSSDVTHAVNPNFLNAYLENHAPRLNVGVSVSCDSNGHMTTDAVSTAVLTRCAELSGQKLQVFQIRNDSRSGGTVGPMLSSATGIRAIDAGIPQLSMHSIRATTGSLDPGLGVMLFEGFLKHFEKVEKEFRD</sequence>
<dbReference type="SUPFAM" id="SSF53187">
    <property type="entry name" value="Zn-dependent exopeptidases"/>
    <property type="match status" value="1"/>
</dbReference>
<name>A0A6G1HDC4_9PEZI</name>
<keyword evidence="6 9" id="KW-0378">Hydrolase</keyword>
<accession>A0A6G1HDC4</accession>
<evidence type="ECO:0000313" key="11">
    <source>
        <dbReference type="EMBL" id="KAF1991155.1"/>
    </source>
</evidence>
<dbReference type="GO" id="GO:0070006">
    <property type="term" value="F:metalloaminopeptidase activity"/>
    <property type="evidence" value="ECO:0007669"/>
    <property type="project" value="TreeGrafter"/>
</dbReference>
<dbReference type="GO" id="GO:0008270">
    <property type="term" value="F:zinc ion binding"/>
    <property type="evidence" value="ECO:0007669"/>
    <property type="project" value="InterPro"/>
</dbReference>
<evidence type="ECO:0000256" key="10">
    <source>
        <dbReference type="SAM" id="MobiDB-lite"/>
    </source>
</evidence>
<dbReference type="Gene3D" id="3.40.630.10">
    <property type="entry name" value="Zn peptidases"/>
    <property type="match status" value="1"/>
</dbReference>
<feature type="region of interest" description="Disordered" evidence="10">
    <location>
        <begin position="22"/>
        <end position="49"/>
    </location>
</feature>
<keyword evidence="12" id="KW-1185">Reference proteome</keyword>
<feature type="region of interest" description="Disordered" evidence="10">
    <location>
        <begin position="63"/>
        <end position="83"/>
    </location>
</feature>
<reference evidence="11" key="1">
    <citation type="journal article" date="2020" name="Stud. Mycol.">
        <title>101 Dothideomycetes genomes: a test case for predicting lifestyles and emergence of pathogens.</title>
        <authorList>
            <person name="Haridas S."/>
            <person name="Albert R."/>
            <person name="Binder M."/>
            <person name="Bloem J."/>
            <person name="Labutti K."/>
            <person name="Salamov A."/>
            <person name="Andreopoulos B."/>
            <person name="Baker S."/>
            <person name="Barry K."/>
            <person name="Bills G."/>
            <person name="Bluhm B."/>
            <person name="Cannon C."/>
            <person name="Castanera R."/>
            <person name="Culley D."/>
            <person name="Daum C."/>
            <person name="Ezra D."/>
            <person name="Gonzalez J."/>
            <person name="Henrissat B."/>
            <person name="Kuo A."/>
            <person name="Liang C."/>
            <person name="Lipzen A."/>
            <person name="Lutzoni F."/>
            <person name="Magnuson J."/>
            <person name="Mondo S."/>
            <person name="Nolan M."/>
            <person name="Ohm R."/>
            <person name="Pangilinan J."/>
            <person name="Park H.-J."/>
            <person name="Ramirez L."/>
            <person name="Alfaro M."/>
            <person name="Sun H."/>
            <person name="Tritt A."/>
            <person name="Yoshinaga Y."/>
            <person name="Zwiers L.-H."/>
            <person name="Turgeon B."/>
            <person name="Goodwin S."/>
            <person name="Spatafora J."/>
            <person name="Crous P."/>
            <person name="Grigoriev I."/>
        </authorList>
    </citation>
    <scope>NUCLEOTIDE SEQUENCE</scope>
    <source>
        <strain evidence="11">CBS 113979</strain>
    </source>
</reference>
<gene>
    <name evidence="11" type="ORF">K402DRAFT_323224</name>
</gene>
<keyword evidence="5 9" id="KW-0479">Metal-binding</keyword>
<dbReference type="OrthoDB" id="9880441at2759"/>
<comment type="similarity">
    <text evidence="2 9">Belongs to the peptidase M18 family.</text>
</comment>
<dbReference type="GO" id="GO:0000324">
    <property type="term" value="C:fungal-type vacuole"/>
    <property type="evidence" value="ECO:0007669"/>
    <property type="project" value="TreeGrafter"/>
</dbReference>
<comment type="cofactor">
    <cofactor evidence="1">
        <name>Zn(2+)</name>
        <dbReference type="ChEBI" id="CHEBI:29105"/>
    </cofactor>
</comment>
<dbReference type="PANTHER" id="PTHR28570">
    <property type="entry name" value="ASPARTYL AMINOPEPTIDASE"/>
    <property type="match status" value="1"/>
</dbReference>
<dbReference type="InterPro" id="IPR001948">
    <property type="entry name" value="Peptidase_M18"/>
</dbReference>
<dbReference type="PRINTS" id="PR00932">
    <property type="entry name" value="AMINO1PTASE"/>
</dbReference>
<dbReference type="Gene3D" id="2.30.250.10">
    <property type="entry name" value="Aminopeptidase i, Domain 2"/>
    <property type="match status" value="1"/>
</dbReference>
<feature type="compositionally biased region" description="Low complexity" evidence="10">
    <location>
        <begin position="29"/>
        <end position="47"/>
    </location>
</feature>
<evidence type="ECO:0000256" key="1">
    <source>
        <dbReference type="ARBA" id="ARBA00001947"/>
    </source>
</evidence>
<dbReference type="AlphaFoldDB" id="A0A6G1HDC4"/>
<feature type="compositionally biased region" description="Polar residues" evidence="10">
    <location>
        <begin position="63"/>
        <end position="76"/>
    </location>
</feature>
<dbReference type="SUPFAM" id="SSF101821">
    <property type="entry name" value="Aminopeptidase/glucanase lid domain"/>
    <property type="match status" value="1"/>
</dbReference>
<dbReference type="Pfam" id="PF02127">
    <property type="entry name" value="Peptidase_M18"/>
    <property type="match status" value="1"/>
</dbReference>
<dbReference type="PANTHER" id="PTHR28570:SF4">
    <property type="entry name" value="VACUOLAR AMINOPEPTIDASE 1"/>
    <property type="match status" value="1"/>
</dbReference>
<dbReference type="NCBIfam" id="NF002759">
    <property type="entry name" value="PRK02813.1"/>
    <property type="match status" value="1"/>
</dbReference>
<dbReference type="GO" id="GO:0006508">
    <property type="term" value="P:proteolysis"/>
    <property type="evidence" value="ECO:0007669"/>
    <property type="project" value="UniProtKB-KW"/>
</dbReference>
<dbReference type="FunFam" id="2.30.250.10:FF:000001">
    <property type="entry name" value="Aspartyl aminopeptidase 1"/>
    <property type="match status" value="1"/>
</dbReference>
<evidence type="ECO:0000256" key="4">
    <source>
        <dbReference type="ARBA" id="ARBA00022670"/>
    </source>
</evidence>
<keyword evidence="8 9" id="KW-0482">Metalloprotease</keyword>
<proteinExistence type="inferred from homology"/>
<evidence type="ECO:0000256" key="6">
    <source>
        <dbReference type="ARBA" id="ARBA00022801"/>
    </source>
</evidence>
<protein>
    <submittedName>
        <fullName evidence="11">Peptidase M18, aminopeptidase I</fullName>
    </submittedName>
</protein>
<evidence type="ECO:0000256" key="8">
    <source>
        <dbReference type="ARBA" id="ARBA00023049"/>
    </source>
</evidence>
<evidence type="ECO:0000256" key="9">
    <source>
        <dbReference type="RuleBase" id="RU004386"/>
    </source>
</evidence>
<dbReference type="EMBL" id="ML977140">
    <property type="protein sequence ID" value="KAF1991155.1"/>
    <property type="molecule type" value="Genomic_DNA"/>
</dbReference>
<keyword evidence="7 9" id="KW-0862">Zinc</keyword>
<keyword evidence="4 9" id="KW-0645">Protease</keyword>
<evidence type="ECO:0000256" key="3">
    <source>
        <dbReference type="ARBA" id="ARBA00022438"/>
    </source>
</evidence>